<dbReference type="EMBL" id="QSFO01000007">
    <property type="protein sequence ID" value="RHA54508.1"/>
    <property type="molecule type" value="Genomic_DNA"/>
</dbReference>
<name>A0A413S002_9FIRM</name>
<evidence type="ECO:0000256" key="1">
    <source>
        <dbReference type="SAM" id="MobiDB-lite"/>
    </source>
</evidence>
<organism evidence="2 3">
    <name type="scientific">Eubacterium ventriosum</name>
    <dbReference type="NCBI Taxonomy" id="39496"/>
    <lineage>
        <taxon>Bacteria</taxon>
        <taxon>Bacillati</taxon>
        <taxon>Bacillota</taxon>
        <taxon>Clostridia</taxon>
        <taxon>Eubacteriales</taxon>
        <taxon>Eubacteriaceae</taxon>
        <taxon>Eubacterium</taxon>
    </lineage>
</organism>
<gene>
    <name evidence="2" type="ORF">DW929_07450</name>
</gene>
<evidence type="ECO:0000313" key="3">
    <source>
        <dbReference type="Proteomes" id="UP000284598"/>
    </source>
</evidence>
<reference evidence="2 3" key="1">
    <citation type="submission" date="2018-08" db="EMBL/GenBank/DDBJ databases">
        <title>A genome reference for cultivated species of the human gut microbiota.</title>
        <authorList>
            <person name="Zou Y."/>
            <person name="Xue W."/>
            <person name="Luo G."/>
        </authorList>
    </citation>
    <scope>NUCLEOTIDE SEQUENCE [LARGE SCALE GENOMIC DNA]</scope>
    <source>
        <strain evidence="2 3">AM43-2</strain>
    </source>
</reference>
<dbReference type="Proteomes" id="UP000284598">
    <property type="component" value="Unassembled WGS sequence"/>
</dbReference>
<feature type="region of interest" description="Disordered" evidence="1">
    <location>
        <begin position="189"/>
        <end position="212"/>
    </location>
</feature>
<proteinExistence type="predicted"/>
<dbReference type="RefSeq" id="WP_118025359.1">
    <property type="nucleotide sequence ID" value="NZ_QSFO01000007.1"/>
</dbReference>
<protein>
    <submittedName>
        <fullName evidence="2">Uncharacterized protein</fullName>
    </submittedName>
</protein>
<accession>A0A413S002</accession>
<sequence>MYRLIIDGQYVPIPPEKISIKVDGDNKTMTLINLGEVNILRNPKLTEISFDLLLPNQHYPFAFYSDGKYKGADEYIKKYKELLSSKKAFKLEIYRYAPNDKKIFNTILTVSLERLTITDSVSDGFDSRVSLEFKEYRKYGAVKVKKIPNTYTIKSNKETLTLIAKKWLKDSSKGSAIYKKNKKVIEKAAKKHKRKSSSKGKYLYKGTVLKKP</sequence>
<evidence type="ECO:0000313" key="2">
    <source>
        <dbReference type="EMBL" id="RHA54508.1"/>
    </source>
</evidence>
<feature type="compositionally biased region" description="Basic residues" evidence="1">
    <location>
        <begin position="189"/>
        <end position="198"/>
    </location>
</feature>
<comment type="caution">
    <text evidence="2">The sequence shown here is derived from an EMBL/GenBank/DDBJ whole genome shotgun (WGS) entry which is preliminary data.</text>
</comment>
<dbReference type="AlphaFoldDB" id="A0A413S002"/>